<feature type="compositionally biased region" description="Basic and acidic residues" evidence="1">
    <location>
        <begin position="48"/>
        <end position="58"/>
    </location>
</feature>
<feature type="non-terminal residue" evidence="2">
    <location>
        <position position="1"/>
    </location>
</feature>
<dbReference type="Proteomes" id="UP000018936">
    <property type="component" value="Unassembled WGS sequence"/>
</dbReference>
<reference evidence="2 3" key="1">
    <citation type="journal article" date="2013" name="Proc. Natl. Acad. Sci. U.S.A.">
        <title>The king cobra genome reveals dynamic gene evolution and adaptation in the snake venom system.</title>
        <authorList>
            <person name="Vonk F.J."/>
            <person name="Casewell N.R."/>
            <person name="Henkel C.V."/>
            <person name="Heimberg A.M."/>
            <person name="Jansen H.J."/>
            <person name="McCleary R.J."/>
            <person name="Kerkkamp H.M."/>
            <person name="Vos R.A."/>
            <person name="Guerreiro I."/>
            <person name="Calvete J.J."/>
            <person name="Wuster W."/>
            <person name="Woods A.E."/>
            <person name="Logan J.M."/>
            <person name="Harrison R.A."/>
            <person name="Castoe T.A."/>
            <person name="de Koning A.P."/>
            <person name="Pollock D.D."/>
            <person name="Yandell M."/>
            <person name="Calderon D."/>
            <person name="Renjifo C."/>
            <person name="Currier R.B."/>
            <person name="Salgado D."/>
            <person name="Pla D."/>
            <person name="Sanz L."/>
            <person name="Hyder A.S."/>
            <person name="Ribeiro J.M."/>
            <person name="Arntzen J.W."/>
            <person name="van den Thillart G.E."/>
            <person name="Boetzer M."/>
            <person name="Pirovano W."/>
            <person name="Dirks R.P."/>
            <person name="Spaink H.P."/>
            <person name="Duboule D."/>
            <person name="McGlinn E."/>
            <person name="Kini R.M."/>
            <person name="Richardson M.K."/>
        </authorList>
    </citation>
    <scope>NUCLEOTIDE SEQUENCE</scope>
    <source>
        <tissue evidence="2">Blood</tissue>
    </source>
</reference>
<gene>
    <name evidence="2" type="primary">srsf1</name>
    <name evidence="2" type="ORF">L345_06792</name>
</gene>
<organism evidence="2 3">
    <name type="scientific">Ophiophagus hannah</name>
    <name type="common">King cobra</name>
    <name type="synonym">Naja hannah</name>
    <dbReference type="NCBI Taxonomy" id="8665"/>
    <lineage>
        <taxon>Eukaryota</taxon>
        <taxon>Metazoa</taxon>
        <taxon>Chordata</taxon>
        <taxon>Craniata</taxon>
        <taxon>Vertebrata</taxon>
        <taxon>Euteleostomi</taxon>
        <taxon>Lepidosauria</taxon>
        <taxon>Squamata</taxon>
        <taxon>Bifurcata</taxon>
        <taxon>Unidentata</taxon>
        <taxon>Episquamata</taxon>
        <taxon>Toxicofera</taxon>
        <taxon>Serpentes</taxon>
        <taxon>Colubroidea</taxon>
        <taxon>Elapidae</taxon>
        <taxon>Elapinae</taxon>
        <taxon>Ophiophagus</taxon>
    </lineage>
</organism>
<evidence type="ECO:0000313" key="3">
    <source>
        <dbReference type="Proteomes" id="UP000018936"/>
    </source>
</evidence>
<evidence type="ECO:0000256" key="1">
    <source>
        <dbReference type="SAM" id="MobiDB-lite"/>
    </source>
</evidence>
<dbReference type="AlphaFoldDB" id="V8NZD5"/>
<comment type="caution">
    <text evidence="2">The sequence shown here is derived from an EMBL/GenBank/DDBJ whole genome shotgun (WGS) entry which is preliminary data.</text>
</comment>
<accession>V8NZD5</accession>
<dbReference type="EMBL" id="AZIM01001299">
    <property type="protein sequence ID" value="ETE67425.1"/>
    <property type="molecule type" value="Genomic_DNA"/>
</dbReference>
<name>V8NZD5_OPHHA</name>
<protein>
    <submittedName>
        <fullName evidence="2">Serine/arginine-rich splicing factor 1</fullName>
    </submittedName>
</protein>
<keyword evidence="3" id="KW-1185">Reference proteome</keyword>
<feature type="compositionally biased region" description="Gly residues" evidence="1">
    <location>
        <begin position="59"/>
        <end position="76"/>
    </location>
</feature>
<proteinExistence type="predicted"/>
<feature type="region of interest" description="Disordered" evidence="1">
    <location>
        <begin position="47"/>
        <end position="78"/>
    </location>
</feature>
<sequence>MPLRLPRLATLPRPLLTLSCSKLSVSRRKASTPAPYTFNEAAQIPGRSKWDFAGRGEEGGGGGRGGGGGGSGGGGKELAASATAAGIFARKRFGSRSATGDLNVIQSIPRSAYGSSPFSSEALI</sequence>
<evidence type="ECO:0000313" key="2">
    <source>
        <dbReference type="EMBL" id="ETE67425.1"/>
    </source>
</evidence>